<sequence>MARALGRAIDDAWTDGVTALAFGASSVLATSWDGTARTYDVDESATSRATRVTLPSPVMCGTFVGADDGAHVVGTLDGGVTLIDGKTGDARRVGAHDGAVTSAAYDDAARVLVTCGWDRKIKCWDLTKDANGRCVSETETVGKCYAGDLRHGRLVAATSDGQILAYDVKDLLRGGRPMVNRRSSVRFQTRAIACDASASWFVNATVEGRVAVERVDDEENEKSRFAFKCHRLKNEDGSAGEVIYPVHALSFHPLGTFATGGGDGYVNYWDADARKRLFSTPRYPTSVSALAFSPCGTMLAVASSFAHEERENATPIDRVYIREVNAEEVTPRKPAR</sequence>
<dbReference type="PROSITE" id="PS50294">
    <property type="entry name" value="WD_REPEATS_REGION"/>
    <property type="match status" value="1"/>
</dbReference>
<dbReference type="AlphaFoldDB" id="A0A096P7J6"/>
<dbReference type="Gene3D" id="2.130.10.10">
    <property type="entry name" value="YVTN repeat-like/Quinoprotein amine dehydrogenase"/>
    <property type="match status" value="1"/>
</dbReference>
<keyword evidence="1 3" id="KW-0853">WD repeat</keyword>
<evidence type="ECO:0000256" key="1">
    <source>
        <dbReference type="ARBA" id="ARBA00022574"/>
    </source>
</evidence>
<dbReference type="InterPro" id="IPR036322">
    <property type="entry name" value="WD40_repeat_dom_sf"/>
</dbReference>
<feature type="repeat" description="WD" evidence="3">
    <location>
        <begin position="93"/>
        <end position="126"/>
    </location>
</feature>
<dbReference type="KEGG" id="ota:OT_ostta13g02160"/>
<evidence type="ECO:0000313" key="5">
    <source>
        <dbReference type="Proteomes" id="UP000009170"/>
    </source>
</evidence>
<evidence type="ECO:0000313" key="4">
    <source>
        <dbReference type="EMBL" id="CEG00165.1"/>
    </source>
</evidence>
<dbReference type="RefSeq" id="XP_003082697.2">
    <property type="nucleotide sequence ID" value="XM_003082649.2"/>
</dbReference>
<name>A0A096P7J6_OSTTA</name>
<organism evidence="4 5">
    <name type="scientific">Ostreococcus tauri</name>
    <name type="common">Marine green alga</name>
    <dbReference type="NCBI Taxonomy" id="70448"/>
    <lineage>
        <taxon>Eukaryota</taxon>
        <taxon>Viridiplantae</taxon>
        <taxon>Chlorophyta</taxon>
        <taxon>Mamiellophyceae</taxon>
        <taxon>Mamiellales</taxon>
        <taxon>Bathycoccaceae</taxon>
        <taxon>Ostreococcus</taxon>
    </lineage>
</organism>
<dbReference type="SMART" id="SM00320">
    <property type="entry name" value="WD40"/>
    <property type="match status" value="3"/>
</dbReference>
<reference evidence="5" key="1">
    <citation type="journal article" date="2006" name="Proc. Natl. Acad. Sci. U.S.A.">
        <title>Genome analysis of the smallest free-living eukaryote Ostreococcus tauri unveils many unique features.</title>
        <authorList>
            <person name="Derelle E."/>
            <person name="Ferraz C."/>
            <person name="Rombauts S."/>
            <person name="Rouze P."/>
            <person name="Worden A.Z."/>
            <person name="Robbens S."/>
            <person name="Partensky F."/>
            <person name="Degroeve S."/>
            <person name="Echeynie S."/>
            <person name="Cooke R."/>
            <person name="Saeys Y."/>
            <person name="Wuyts J."/>
            <person name="Jabbari K."/>
            <person name="Bowler C."/>
            <person name="Panaud O."/>
            <person name="Piegu B."/>
            <person name="Ball S.G."/>
            <person name="Ral J.-P."/>
            <person name="Bouget F.-Y."/>
            <person name="Piganeau G."/>
            <person name="De Baets B."/>
            <person name="Picard A."/>
            <person name="Delseny M."/>
            <person name="Demaille J."/>
            <person name="Van de Peer Y."/>
            <person name="Moreau H."/>
        </authorList>
    </citation>
    <scope>NUCLEOTIDE SEQUENCE [LARGE SCALE GENOMIC DNA]</scope>
    <source>
        <strain evidence="5">OTTH 0595 / CCAP 157/2 / RCC745</strain>
    </source>
</reference>
<reference evidence="4 5" key="2">
    <citation type="journal article" date="2014" name="BMC Genomics">
        <title>An improved genome of the model marine alga Ostreococcus tauri unfolds by assessing Illumina de novo assemblies.</title>
        <authorList>
            <person name="Blanc-Mathieu R."/>
            <person name="Verhelst B."/>
            <person name="Derelle E."/>
            <person name="Rombauts S."/>
            <person name="Bouget F.Y."/>
            <person name="Carre I."/>
            <person name="Chateau A."/>
            <person name="Eyre-Walker A."/>
            <person name="Grimsley N."/>
            <person name="Moreau H."/>
            <person name="Piegu B."/>
            <person name="Rivals E."/>
            <person name="Schackwitz W."/>
            <person name="Van de Peer Y."/>
            <person name="Piganeau G."/>
        </authorList>
    </citation>
    <scope>NUCLEOTIDE SEQUENCE [LARGE SCALE GENOMIC DNA]</scope>
    <source>
        <strain evidence="5">OTTH 0595 / CCAP 157/2 / RCC745</strain>
    </source>
</reference>
<dbReference type="Proteomes" id="UP000009170">
    <property type="component" value="Unassembled WGS sequence"/>
</dbReference>
<dbReference type="STRING" id="70448.A0A096P7J6"/>
<keyword evidence="2" id="KW-0677">Repeat</keyword>
<protein>
    <submittedName>
        <fullName evidence="4">WD40 repeat</fullName>
    </submittedName>
</protein>
<dbReference type="PANTHER" id="PTHR10971">
    <property type="entry name" value="MRNA EXPORT FACTOR AND BUB3"/>
    <property type="match status" value="1"/>
</dbReference>
<accession>A0A096P7J6</accession>
<dbReference type="InParanoid" id="A0A096P7J6"/>
<dbReference type="OrthoDB" id="10262475at2759"/>
<gene>
    <name evidence="4" type="ORF">OT_ostta13g02160</name>
</gene>
<evidence type="ECO:0000256" key="2">
    <source>
        <dbReference type="ARBA" id="ARBA00022737"/>
    </source>
</evidence>
<keyword evidence="5" id="KW-1185">Reference proteome</keyword>
<comment type="caution">
    <text evidence="4">The sequence shown here is derived from an EMBL/GenBank/DDBJ whole genome shotgun (WGS) entry which is preliminary data.</text>
</comment>
<dbReference type="EMBL" id="CAID01000013">
    <property type="protein sequence ID" value="CEG00165.1"/>
    <property type="molecule type" value="Genomic_DNA"/>
</dbReference>
<dbReference type="GeneID" id="9837497"/>
<evidence type="ECO:0000256" key="3">
    <source>
        <dbReference type="PROSITE-ProRule" id="PRU00221"/>
    </source>
</evidence>
<dbReference type="Pfam" id="PF00400">
    <property type="entry name" value="WD40"/>
    <property type="match status" value="2"/>
</dbReference>
<dbReference type="InterPro" id="IPR015943">
    <property type="entry name" value="WD40/YVTN_repeat-like_dom_sf"/>
</dbReference>
<dbReference type="PROSITE" id="PS50082">
    <property type="entry name" value="WD_REPEATS_2"/>
    <property type="match status" value="1"/>
</dbReference>
<dbReference type="SUPFAM" id="SSF50978">
    <property type="entry name" value="WD40 repeat-like"/>
    <property type="match status" value="1"/>
</dbReference>
<proteinExistence type="predicted"/>
<dbReference type="InterPro" id="IPR001680">
    <property type="entry name" value="WD40_rpt"/>
</dbReference>